<evidence type="ECO:0000256" key="8">
    <source>
        <dbReference type="SAM" id="SignalP"/>
    </source>
</evidence>
<dbReference type="InterPro" id="IPR036382">
    <property type="entry name" value="Guanylin_sf"/>
</dbReference>
<dbReference type="GO" id="GO:0030250">
    <property type="term" value="F:guanylate cyclase activator activity"/>
    <property type="evidence" value="ECO:0007669"/>
    <property type="project" value="InterPro"/>
</dbReference>
<comment type="similarity">
    <text evidence="2">Belongs to the guanylin family.</text>
</comment>
<reference evidence="9" key="3">
    <citation type="submission" date="2025-09" db="UniProtKB">
        <authorList>
            <consortium name="Ensembl"/>
        </authorList>
    </citation>
    <scope>IDENTIFICATION</scope>
</reference>
<feature type="chain" id="PRO_5025339139" description="Guanylate cyclase activator 2B" evidence="8">
    <location>
        <begin position="22"/>
        <end position="101"/>
    </location>
</feature>
<evidence type="ECO:0000256" key="4">
    <source>
        <dbReference type="ARBA" id="ARBA00022729"/>
    </source>
</evidence>
<evidence type="ECO:0000256" key="6">
    <source>
        <dbReference type="ARBA" id="ARBA00037765"/>
    </source>
</evidence>
<evidence type="ECO:0000313" key="10">
    <source>
        <dbReference type="Proteomes" id="UP000472271"/>
    </source>
</evidence>
<dbReference type="GO" id="GO:0005576">
    <property type="term" value="C:extracellular region"/>
    <property type="evidence" value="ECO:0007669"/>
    <property type="project" value="UniProtKB-SubCell"/>
</dbReference>
<dbReference type="Pfam" id="PF02058">
    <property type="entry name" value="Guanylin"/>
    <property type="match status" value="1"/>
</dbReference>
<reference evidence="9" key="2">
    <citation type="submission" date="2025-08" db="UniProtKB">
        <authorList>
            <consortium name="Ensembl"/>
        </authorList>
    </citation>
    <scope>IDENTIFICATION</scope>
</reference>
<reference evidence="9" key="1">
    <citation type="submission" date="2019-06" db="EMBL/GenBank/DDBJ databases">
        <authorList>
            <consortium name="Wellcome Sanger Institute Data Sharing"/>
        </authorList>
    </citation>
    <scope>NUCLEOTIDE SEQUENCE [LARGE SCALE GENOMIC DNA]</scope>
</reference>
<evidence type="ECO:0000256" key="2">
    <source>
        <dbReference type="ARBA" id="ARBA00009883"/>
    </source>
</evidence>
<dbReference type="InParanoid" id="A0A673CDD4"/>
<evidence type="ECO:0000256" key="1">
    <source>
        <dbReference type="ARBA" id="ARBA00004613"/>
    </source>
</evidence>
<protein>
    <recommendedName>
        <fullName evidence="7">Guanylate cyclase activator 2B</fullName>
    </recommendedName>
</protein>
<dbReference type="PANTHER" id="PTHR11318">
    <property type="entry name" value="GUANYLIN FAMILY MEMBER"/>
    <property type="match status" value="1"/>
</dbReference>
<name>A0A673CDD4_9TELE</name>
<keyword evidence="5" id="KW-1015">Disulfide bond</keyword>
<dbReference type="SUPFAM" id="SSF89890">
    <property type="entry name" value="Proguanylin"/>
    <property type="match status" value="1"/>
</dbReference>
<keyword evidence="3" id="KW-0964">Secreted</keyword>
<keyword evidence="10" id="KW-1185">Reference proteome</keyword>
<proteinExistence type="inferred from homology"/>
<feature type="signal peptide" evidence="8">
    <location>
        <begin position="1"/>
        <end position="21"/>
    </location>
</feature>
<evidence type="ECO:0000256" key="7">
    <source>
        <dbReference type="ARBA" id="ARBA00041176"/>
    </source>
</evidence>
<evidence type="ECO:0000256" key="5">
    <source>
        <dbReference type="ARBA" id="ARBA00023157"/>
    </source>
</evidence>
<comment type="subcellular location">
    <subcellularLocation>
        <location evidence="1">Secreted</location>
    </subcellularLocation>
</comment>
<keyword evidence="4 8" id="KW-0732">Signal</keyword>
<evidence type="ECO:0000313" key="9">
    <source>
        <dbReference type="Ensembl" id="ENSSORP00005053586.1"/>
    </source>
</evidence>
<dbReference type="Ensembl" id="ENSSORT00005054842.1">
    <property type="protein sequence ID" value="ENSSORP00005053586.1"/>
    <property type="gene ID" value="ENSSORG00005024088.1"/>
</dbReference>
<comment type="function">
    <text evidence="6">Endogenous activator of intestinal guanylate cyclase. It stimulates this enzyme through the same receptor binding region as the heat-stable enterotoxins. May be a potent physiological regulator of intestinal fluid and electrolyte transport. May be an autocrine/paracrine regulator of intestinal salt and water transport.</text>
</comment>
<dbReference type="AlphaFoldDB" id="A0A673CDD4"/>
<dbReference type="Proteomes" id="UP000472271">
    <property type="component" value="Chromosome 5"/>
</dbReference>
<evidence type="ECO:0000256" key="3">
    <source>
        <dbReference type="ARBA" id="ARBA00022525"/>
    </source>
</evidence>
<sequence length="101" mass="11335">CFVFFVCLFVFSCFFFQDIVNEATVGHRSFPLEAVKQLKELMKSNNNNVPSVCVSPLLPLVFHPVCKERESAWVFYQLVEAITPIDPCEICANPACAGCLN</sequence>
<dbReference type="Gene3D" id="3.90.1450.10">
    <property type="entry name" value="Guanylin"/>
    <property type="match status" value="1"/>
</dbReference>
<dbReference type="PANTHER" id="PTHR11318:SF4">
    <property type="entry name" value="GUANYLATE CYCLASE ACTIVATOR 2B"/>
    <property type="match status" value="1"/>
</dbReference>
<dbReference type="InterPro" id="IPR000879">
    <property type="entry name" value="Guanylin"/>
</dbReference>
<accession>A0A673CDD4</accession>
<organism evidence="9 10">
    <name type="scientific">Sphaeramia orbicularis</name>
    <name type="common">orbiculate cardinalfish</name>
    <dbReference type="NCBI Taxonomy" id="375764"/>
    <lineage>
        <taxon>Eukaryota</taxon>
        <taxon>Metazoa</taxon>
        <taxon>Chordata</taxon>
        <taxon>Craniata</taxon>
        <taxon>Vertebrata</taxon>
        <taxon>Euteleostomi</taxon>
        <taxon>Actinopterygii</taxon>
        <taxon>Neopterygii</taxon>
        <taxon>Teleostei</taxon>
        <taxon>Neoteleostei</taxon>
        <taxon>Acanthomorphata</taxon>
        <taxon>Gobiaria</taxon>
        <taxon>Kurtiformes</taxon>
        <taxon>Apogonoidei</taxon>
        <taxon>Apogonidae</taxon>
        <taxon>Apogoninae</taxon>
        <taxon>Sphaeramia</taxon>
    </lineage>
</organism>